<dbReference type="PANTHER" id="PTHR45649:SF41">
    <property type="entry name" value="TRANSPORTER, PUTATIVE (EUROFUNG)-RELATED"/>
    <property type="match status" value="1"/>
</dbReference>
<organism evidence="7 8">
    <name type="scientific">Penicillium desertorum</name>
    <dbReference type="NCBI Taxonomy" id="1303715"/>
    <lineage>
        <taxon>Eukaryota</taxon>
        <taxon>Fungi</taxon>
        <taxon>Dikarya</taxon>
        <taxon>Ascomycota</taxon>
        <taxon>Pezizomycotina</taxon>
        <taxon>Eurotiomycetes</taxon>
        <taxon>Eurotiomycetidae</taxon>
        <taxon>Eurotiales</taxon>
        <taxon>Aspergillaceae</taxon>
        <taxon>Penicillium</taxon>
    </lineage>
</organism>
<name>A0A9X0BRM6_9EURO</name>
<dbReference type="AlphaFoldDB" id="A0A9X0BRM6"/>
<keyword evidence="5 6" id="KW-0472">Membrane</keyword>
<comment type="caution">
    <text evidence="7">The sequence shown here is derived from an EMBL/GenBank/DDBJ whole genome shotgun (WGS) entry which is preliminary data.</text>
</comment>
<keyword evidence="4 6" id="KW-1133">Transmembrane helix</keyword>
<evidence type="ECO:0000256" key="5">
    <source>
        <dbReference type="ARBA" id="ARBA00023136"/>
    </source>
</evidence>
<feature type="transmembrane region" description="Helical" evidence="6">
    <location>
        <begin position="6"/>
        <end position="24"/>
    </location>
</feature>
<evidence type="ECO:0000256" key="1">
    <source>
        <dbReference type="ARBA" id="ARBA00004141"/>
    </source>
</evidence>
<feature type="transmembrane region" description="Helical" evidence="6">
    <location>
        <begin position="104"/>
        <end position="123"/>
    </location>
</feature>
<feature type="transmembrane region" description="Helical" evidence="6">
    <location>
        <begin position="143"/>
        <end position="166"/>
    </location>
</feature>
<feature type="transmembrane region" description="Helical" evidence="6">
    <location>
        <begin position="246"/>
        <end position="270"/>
    </location>
</feature>
<evidence type="ECO:0000313" key="8">
    <source>
        <dbReference type="Proteomes" id="UP001147760"/>
    </source>
</evidence>
<keyword evidence="8" id="KW-1185">Reference proteome</keyword>
<proteinExistence type="predicted"/>
<dbReference type="PIRSF" id="PIRSF006060">
    <property type="entry name" value="AA_transporter"/>
    <property type="match status" value="1"/>
</dbReference>
<sequence>MGWQCAIVSIAYLAGTIIQGLIVLNHPEYGMERWHGTLLVIAITLFSIIFNTFLAKRLPFVEVLILILHVCGLFAIIIPLWVLGPRRSAKQVFTEFNNGGEWNSAGTATLVGFSTTITALIGYDCAVHMSEEIKDASETLPKAMITSVIVNAASGFVMLVTVCFTLGDIDDILATPTGYPFMQVFYNATESLPGTNTMTAILVLTLTASTITEVNPGWNIPLNAVMVSLAVTVLLSLINIGSTTALLAVVTLTIGAMMSSYIITIACVLLRRIRGQPLPPHKWSLGRFGMAINIGALCFLLPVFVFAFFPLTSTVEPDTMNWCVVMYGGILIIAVVYYALRGRHHYIPPVALVKREM</sequence>
<dbReference type="InterPro" id="IPR002293">
    <property type="entry name" value="AA/rel_permease1"/>
</dbReference>
<protein>
    <recommendedName>
        <fullName evidence="9">Amino acid permease/ SLC12A domain-containing protein</fullName>
    </recommendedName>
</protein>
<dbReference type="GO" id="GO:0016020">
    <property type="term" value="C:membrane"/>
    <property type="evidence" value="ECO:0007669"/>
    <property type="project" value="UniProtKB-SubCell"/>
</dbReference>
<keyword evidence="2" id="KW-0813">Transport</keyword>
<evidence type="ECO:0000256" key="6">
    <source>
        <dbReference type="SAM" id="Phobius"/>
    </source>
</evidence>
<comment type="subcellular location">
    <subcellularLocation>
        <location evidence="1">Membrane</location>
        <topology evidence="1">Multi-pass membrane protein</topology>
    </subcellularLocation>
</comment>
<dbReference type="Gene3D" id="1.20.1740.10">
    <property type="entry name" value="Amino acid/polyamine transporter I"/>
    <property type="match status" value="1"/>
</dbReference>
<reference evidence="7" key="1">
    <citation type="submission" date="2022-12" db="EMBL/GenBank/DDBJ databases">
        <authorList>
            <person name="Petersen C."/>
        </authorList>
    </citation>
    <scope>NUCLEOTIDE SEQUENCE</scope>
    <source>
        <strain evidence="7">IBT 17660</strain>
    </source>
</reference>
<feature type="transmembrane region" description="Helical" evidence="6">
    <location>
        <begin position="36"/>
        <end position="54"/>
    </location>
</feature>
<feature type="transmembrane region" description="Helical" evidence="6">
    <location>
        <begin position="60"/>
        <end position="83"/>
    </location>
</feature>
<dbReference type="Proteomes" id="UP001147760">
    <property type="component" value="Unassembled WGS sequence"/>
</dbReference>
<accession>A0A9X0BRM6</accession>
<dbReference type="PANTHER" id="PTHR45649">
    <property type="entry name" value="AMINO-ACID PERMEASE BAT1"/>
    <property type="match status" value="1"/>
</dbReference>
<keyword evidence="3 6" id="KW-0812">Transmembrane</keyword>
<dbReference type="Pfam" id="PF13520">
    <property type="entry name" value="AA_permease_2"/>
    <property type="match status" value="2"/>
</dbReference>
<dbReference type="OrthoDB" id="3257095at2759"/>
<evidence type="ECO:0000256" key="4">
    <source>
        <dbReference type="ARBA" id="ARBA00022989"/>
    </source>
</evidence>
<evidence type="ECO:0000256" key="3">
    <source>
        <dbReference type="ARBA" id="ARBA00022692"/>
    </source>
</evidence>
<evidence type="ECO:0000256" key="2">
    <source>
        <dbReference type="ARBA" id="ARBA00022448"/>
    </source>
</evidence>
<feature type="transmembrane region" description="Helical" evidence="6">
    <location>
        <begin position="319"/>
        <end position="340"/>
    </location>
</feature>
<evidence type="ECO:0008006" key="9">
    <source>
        <dbReference type="Google" id="ProtNLM"/>
    </source>
</evidence>
<dbReference type="GO" id="GO:0022857">
    <property type="term" value="F:transmembrane transporter activity"/>
    <property type="evidence" value="ECO:0007669"/>
    <property type="project" value="InterPro"/>
</dbReference>
<feature type="transmembrane region" description="Helical" evidence="6">
    <location>
        <begin position="291"/>
        <end position="313"/>
    </location>
</feature>
<dbReference type="EMBL" id="JAPWDO010000003">
    <property type="protein sequence ID" value="KAJ5480053.1"/>
    <property type="molecule type" value="Genomic_DNA"/>
</dbReference>
<evidence type="ECO:0000313" key="7">
    <source>
        <dbReference type="EMBL" id="KAJ5480053.1"/>
    </source>
</evidence>
<feature type="transmembrane region" description="Helical" evidence="6">
    <location>
        <begin position="220"/>
        <end position="240"/>
    </location>
</feature>
<reference evidence="7" key="2">
    <citation type="journal article" date="2023" name="IMA Fungus">
        <title>Comparative genomic study of the Penicillium genus elucidates a diverse pangenome and 15 lateral gene transfer events.</title>
        <authorList>
            <person name="Petersen C."/>
            <person name="Sorensen T."/>
            <person name="Nielsen M.R."/>
            <person name="Sondergaard T.E."/>
            <person name="Sorensen J.L."/>
            <person name="Fitzpatrick D.A."/>
            <person name="Frisvad J.C."/>
            <person name="Nielsen K.L."/>
        </authorList>
    </citation>
    <scope>NUCLEOTIDE SEQUENCE</scope>
    <source>
        <strain evidence="7">IBT 17660</strain>
    </source>
</reference>
<gene>
    <name evidence="7" type="ORF">N7530_005562</name>
</gene>